<sequence length="65" mass="7343">MTFRIHYTVPGPLGNGRRLWSMLGNFTSVEEAHEHALWAARQYGSDVEIFDIEGDQVIEDVPAPD</sequence>
<organism evidence="1 2">
    <name type="scientific">Nocardioides phosphati</name>
    <dbReference type="NCBI Taxonomy" id="1867775"/>
    <lineage>
        <taxon>Bacteria</taxon>
        <taxon>Bacillati</taxon>
        <taxon>Actinomycetota</taxon>
        <taxon>Actinomycetes</taxon>
        <taxon>Propionibacteriales</taxon>
        <taxon>Nocardioidaceae</taxon>
        <taxon>Nocardioides</taxon>
    </lineage>
</organism>
<gene>
    <name evidence="1" type="ORF">GCM10011584_07340</name>
</gene>
<evidence type="ECO:0008006" key="3">
    <source>
        <dbReference type="Google" id="ProtNLM"/>
    </source>
</evidence>
<proteinExistence type="predicted"/>
<dbReference type="Proteomes" id="UP000655410">
    <property type="component" value="Unassembled WGS sequence"/>
</dbReference>
<name>A0ABQ2N8W3_9ACTN</name>
<dbReference type="EMBL" id="BMNI01000001">
    <property type="protein sequence ID" value="GGO86011.1"/>
    <property type="molecule type" value="Genomic_DNA"/>
</dbReference>
<comment type="caution">
    <text evidence="1">The sequence shown here is derived from an EMBL/GenBank/DDBJ whole genome shotgun (WGS) entry which is preliminary data.</text>
</comment>
<reference evidence="2" key="1">
    <citation type="journal article" date="2019" name="Int. J. Syst. Evol. Microbiol.">
        <title>The Global Catalogue of Microorganisms (GCM) 10K type strain sequencing project: providing services to taxonomists for standard genome sequencing and annotation.</title>
        <authorList>
            <consortium name="The Broad Institute Genomics Platform"/>
            <consortium name="The Broad Institute Genome Sequencing Center for Infectious Disease"/>
            <person name="Wu L."/>
            <person name="Ma J."/>
        </authorList>
    </citation>
    <scope>NUCLEOTIDE SEQUENCE [LARGE SCALE GENOMIC DNA]</scope>
    <source>
        <strain evidence="2">CGMCC 4.7371</strain>
    </source>
</reference>
<evidence type="ECO:0000313" key="1">
    <source>
        <dbReference type="EMBL" id="GGO86011.1"/>
    </source>
</evidence>
<protein>
    <recommendedName>
        <fullName evidence="3">DUF2188 domain-containing protein</fullName>
    </recommendedName>
</protein>
<accession>A0ABQ2N8W3</accession>
<evidence type="ECO:0000313" key="2">
    <source>
        <dbReference type="Proteomes" id="UP000655410"/>
    </source>
</evidence>
<keyword evidence="2" id="KW-1185">Reference proteome</keyword>